<dbReference type="Proteomes" id="UP000642107">
    <property type="component" value="Unassembled WGS sequence"/>
</dbReference>
<dbReference type="RefSeq" id="WP_192279512.1">
    <property type="nucleotide sequence ID" value="NZ_JACZDF010000003.1"/>
</dbReference>
<evidence type="ECO:0000256" key="1">
    <source>
        <dbReference type="ARBA" id="ARBA00022679"/>
    </source>
</evidence>
<dbReference type="EMBL" id="JACZDF010000003">
    <property type="protein sequence ID" value="MBD9699477.1"/>
    <property type="molecule type" value="Genomic_DNA"/>
</dbReference>
<proteinExistence type="predicted"/>
<evidence type="ECO:0000313" key="4">
    <source>
        <dbReference type="EMBL" id="MBD9699477.1"/>
    </source>
</evidence>
<dbReference type="PANTHER" id="PTHR43877">
    <property type="entry name" value="AMINOALKYLPHOSPHONATE N-ACETYLTRANSFERASE-RELATED-RELATED"/>
    <property type="match status" value="1"/>
</dbReference>
<protein>
    <submittedName>
        <fullName evidence="4">GNAT family N-acetyltransferase</fullName>
    </submittedName>
</protein>
<dbReference type="Pfam" id="PF00583">
    <property type="entry name" value="Acetyltransf_1"/>
    <property type="match status" value="1"/>
</dbReference>
<dbReference type="InterPro" id="IPR050832">
    <property type="entry name" value="Bact_Acetyltransf"/>
</dbReference>
<sequence>MSVVPGSVRRARPQDAAAIAGVHVRAWRETYPGMLSDELLANLSVPAHERMWTAILGGADAPGAFVAERADGTLVGFVLACAPHEDDAPRDVELGMLYLLDEAKGSGLADLLLEAALGDRPAFLWTADLNRRALAFYARHGFRRDGASKRIARWDDILDVRLVR</sequence>
<gene>
    <name evidence="4" type="ORF">IGS67_08240</name>
</gene>
<dbReference type="InterPro" id="IPR000182">
    <property type="entry name" value="GNAT_dom"/>
</dbReference>
<dbReference type="SUPFAM" id="SSF55729">
    <property type="entry name" value="Acyl-CoA N-acyltransferases (Nat)"/>
    <property type="match status" value="1"/>
</dbReference>
<reference evidence="4 5" key="1">
    <citation type="submission" date="2020-09" db="EMBL/GenBank/DDBJ databases">
        <title>Flavimobilis rhizosphaerae sp. nov., isolated from rhizosphere soil of Spartina alterniflora.</title>
        <authorList>
            <person name="Hanqin C."/>
        </authorList>
    </citation>
    <scope>NUCLEOTIDE SEQUENCE [LARGE SCALE GENOMIC DNA]</scope>
    <source>
        <strain evidence="4 5">GY 10621</strain>
    </source>
</reference>
<keyword evidence="1" id="KW-0808">Transferase</keyword>
<keyword evidence="2" id="KW-0012">Acyltransferase</keyword>
<name>A0ABR9DT07_9MICO</name>
<feature type="domain" description="N-acetyltransferase" evidence="3">
    <location>
        <begin position="6"/>
        <end position="164"/>
    </location>
</feature>
<organism evidence="4 5">
    <name type="scientific">Flavimobilis rhizosphaerae</name>
    <dbReference type="NCBI Taxonomy" id="2775421"/>
    <lineage>
        <taxon>Bacteria</taxon>
        <taxon>Bacillati</taxon>
        <taxon>Actinomycetota</taxon>
        <taxon>Actinomycetes</taxon>
        <taxon>Micrococcales</taxon>
        <taxon>Jonesiaceae</taxon>
        <taxon>Flavimobilis</taxon>
    </lineage>
</organism>
<keyword evidence="5" id="KW-1185">Reference proteome</keyword>
<dbReference type="PROSITE" id="PS51186">
    <property type="entry name" value="GNAT"/>
    <property type="match status" value="1"/>
</dbReference>
<comment type="caution">
    <text evidence="4">The sequence shown here is derived from an EMBL/GenBank/DDBJ whole genome shotgun (WGS) entry which is preliminary data.</text>
</comment>
<dbReference type="InterPro" id="IPR016181">
    <property type="entry name" value="Acyl_CoA_acyltransferase"/>
</dbReference>
<evidence type="ECO:0000256" key="2">
    <source>
        <dbReference type="ARBA" id="ARBA00023315"/>
    </source>
</evidence>
<evidence type="ECO:0000313" key="5">
    <source>
        <dbReference type="Proteomes" id="UP000642107"/>
    </source>
</evidence>
<dbReference type="Gene3D" id="3.40.630.30">
    <property type="match status" value="1"/>
</dbReference>
<evidence type="ECO:0000259" key="3">
    <source>
        <dbReference type="PROSITE" id="PS51186"/>
    </source>
</evidence>
<accession>A0ABR9DT07</accession>